<gene>
    <name evidence="3" type="ORF">DO021_11150</name>
    <name evidence="2" type="ORF">EYB58_00255</name>
</gene>
<evidence type="ECO:0000313" key="4">
    <source>
        <dbReference type="Proteomes" id="UP000248798"/>
    </source>
</evidence>
<sequence>MTSMDTAVTEPSAPLKKSVFFIPALIAGGGFLFFIILAATGHPEQAWLAFLTNFMFFTIISCGGLLFSTLMHFTKAKWSHTFAAVAEAFSAFFPVSFVLFILLFIGQNYVFPWVGQDLHGKEVWLNVPFLFARDGVAFLILYILGFGYLYYSLKFRLKAAPKNTRLKAFLFKRFEQCSRDPEIIKHRMTVFAGWYMFAFAMCLSLVGFDLVMSADPHWYSTLFGAYTFIKAIFAGFGAIILLVSLLHLNPKVPFTLTPAQLGDMSTLFFGFSIVWGDFFYSQFVVIWYGNIPEESAYIIKRTMTQPWSILAWTVFIGCFILPFIILLSRKIKQSPKCMIVVSSCVLAGLWIEHFLLLGPSFLAHDPAVFPIGIGEIIITLGFLSLFSLSILAYFKELPEALKTDSGEVA</sequence>
<feature type="transmembrane region" description="Helical" evidence="1">
    <location>
        <begin position="223"/>
        <end position="246"/>
    </location>
</feature>
<feature type="transmembrane region" description="Helical" evidence="1">
    <location>
        <begin position="368"/>
        <end position="394"/>
    </location>
</feature>
<dbReference type="OrthoDB" id="140980at2"/>
<keyword evidence="1" id="KW-0812">Transmembrane</keyword>
<feature type="transmembrane region" description="Helical" evidence="1">
    <location>
        <begin position="309"/>
        <end position="327"/>
    </location>
</feature>
<evidence type="ECO:0000256" key="1">
    <source>
        <dbReference type="SAM" id="Phobius"/>
    </source>
</evidence>
<name>A0A328FE08_9BACT</name>
<dbReference type="PANTHER" id="PTHR43044">
    <property type="match status" value="1"/>
</dbReference>
<evidence type="ECO:0000313" key="5">
    <source>
        <dbReference type="Proteomes" id="UP000293902"/>
    </source>
</evidence>
<evidence type="ECO:0008006" key="6">
    <source>
        <dbReference type="Google" id="ProtNLM"/>
    </source>
</evidence>
<dbReference type="PANTHER" id="PTHR43044:SF1">
    <property type="entry name" value="QUINOL:CYTOCHROME C OXIDOREDUCTASE QUINONE-BINDING SUBUNIT 2"/>
    <property type="match status" value="1"/>
</dbReference>
<feature type="transmembrane region" description="Helical" evidence="1">
    <location>
        <begin position="88"/>
        <end position="110"/>
    </location>
</feature>
<keyword evidence="1" id="KW-0472">Membrane</keyword>
<evidence type="ECO:0000313" key="3">
    <source>
        <dbReference type="EMBL" id="RAM01990.1"/>
    </source>
</evidence>
<dbReference type="Proteomes" id="UP000248798">
    <property type="component" value="Unassembled WGS sequence"/>
</dbReference>
<keyword evidence="5" id="KW-1185">Reference proteome</keyword>
<feature type="transmembrane region" description="Helical" evidence="1">
    <location>
        <begin position="267"/>
        <end position="289"/>
    </location>
</feature>
<feature type="transmembrane region" description="Helical" evidence="1">
    <location>
        <begin position="20"/>
        <end position="40"/>
    </location>
</feature>
<dbReference type="EMBL" id="CP036313">
    <property type="protein sequence ID" value="QBH11491.1"/>
    <property type="molecule type" value="Genomic_DNA"/>
</dbReference>
<protein>
    <recommendedName>
        <fullName evidence="6">Molybdopterin oxidoreductase</fullName>
    </recommendedName>
</protein>
<keyword evidence="1" id="KW-1133">Transmembrane helix</keyword>
<dbReference type="Proteomes" id="UP000293902">
    <property type="component" value="Chromosome"/>
</dbReference>
<reference evidence="3 4" key="1">
    <citation type="submission" date="2018-06" db="EMBL/GenBank/DDBJ databases">
        <title>Complete Genome Sequence of Desulfobacter hydrogenophilus (DSM3380).</title>
        <authorList>
            <person name="Marietou A."/>
            <person name="Schreiber L."/>
            <person name="Marshall I."/>
            <person name="Jorgensen B."/>
        </authorList>
    </citation>
    <scope>NUCLEOTIDE SEQUENCE [LARGE SCALE GENOMIC DNA]</scope>
    <source>
        <strain evidence="3 4">DSM 3380</strain>
    </source>
</reference>
<proteinExistence type="predicted"/>
<accession>A0A328FE08</accession>
<dbReference type="EMBL" id="QLNI01000020">
    <property type="protein sequence ID" value="RAM01990.1"/>
    <property type="molecule type" value="Genomic_DNA"/>
</dbReference>
<feature type="transmembrane region" description="Helical" evidence="1">
    <location>
        <begin position="130"/>
        <end position="151"/>
    </location>
</feature>
<reference evidence="2 5" key="2">
    <citation type="submission" date="2019-02" db="EMBL/GenBank/DDBJ databases">
        <title>Complete genome sequence of Desulfobacter hydrogenophilus AcRS1.</title>
        <authorList>
            <person name="Marietou A."/>
            <person name="Lund M.B."/>
            <person name="Marshall I.P.G."/>
            <person name="Schreiber L."/>
            <person name="Jorgensen B."/>
        </authorList>
    </citation>
    <scope>NUCLEOTIDE SEQUENCE [LARGE SCALE GENOMIC DNA]</scope>
    <source>
        <strain evidence="2 5">AcRS1</strain>
    </source>
</reference>
<feature type="transmembrane region" description="Helical" evidence="1">
    <location>
        <begin position="46"/>
        <end position="67"/>
    </location>
</feature>
<feature type="transmembrane region" description="Helical" evidence="1">
    <location>
        <begin position="339"/>
        <end position="362"/>
    </location>
</feature>
<evidence type="ECO:0000313" key="2">
    <source>
        <dbReference type="EMBL" id="QBH11491.1"/>
    </source>
</evidence>
<organism evidence="3 4">
    <name type="scientific">Desulfobacter hydrogenophilus</name>
    <dbReference type="NCBI Taxonomy" id="2291"/>
    <lineage>
        <taxon>Bacteria</taxon>
        <taxon>Pseudomonadati</taxon>
        <taxon>Thermodesulfobacteriota</taxon>
        <taxon>Desulfobacteria</taxon>
        <taxon>Desulfobacterales</taxon>
        <taxon>Desulfobacteraceae</taxon>
        <taxon>Desulfobacter</taxon>
    </lineage>
</organism>
<feature type="transmembrane region" description="Helical" evidence="1">
    <location>
        <begin position="188"/>
        <end position="211"/>
    </location>
</feature>
<dbReference type="AlphaFoldDB" id="A0A328FE08"/>
<dbReference type="RefSeq" id="WP_111956649.1">
    <property type="nucleotide sequence ID" value="NZ_CP036313.1"/>
</dbReference>